<accession>A0A9Q3D036</accession>
<reference evidence="2" key="1">
    <citation type="submission" date="2021-03" db="EMBL/GenBank/DDBJ databases">
        <title>Draft genome sequence of rust myrtle Austropuccinia psidii MF-1, a brazilian biotype.</title>
        <authorList>
            <person name="Quecine M.C."/>
            <person name="Pachon D.M.R."/>
            <person name="Bonatelli M.L."/>
            <person name="Correr F.H."/>
            <person name="Franceschini L.M."/>
            <person name="Leite T.F."/>
            <person name="Margarido G.R.A."/>
            <person name="Almeida C.A."/>
            <person name="Ferrarezi J.A."/>
            <person name="Labate C.A."/>
        </authorList>
    </citation>
    <scope>NUCLEOTIDE SEQUENCE</scope>
    <source>
        <strain evidence="2">MF-1</strain>
    </source>
</reference>
<dbReference type="EMBL" id="AVOT02011894">
    <property type="protein sequence ID" value="MBW0493057.1"/>
    <property type="molecule type" value="Genomic_DNA"/>
</dbReference>
<dbReference type="Gene3D" id="3.10.50.10">
    <property type="match status" value="1"/>
</dbReference>
<evidence type="ECO:0000313" key="2">
    <source>
        <dbReference type="EMBL" id="MBW0493057.1"/>
    </source>
</evidence>
<name>A0A9Q3D036_9BASI</name>
<protein>
    <recommendedName>
        <fullName evidence="1">GH18 domain-containing protein</fullName>
    </recommendedName>
</protein>
<proteinExistence type="predicted"/>
<dbReference type="GO" id="GO:0005975">
    <property type="term" value="P:carbohydrate metabolic process"/>
    <property type="evidence" value="ECO:0007669"/>
    <property type="project" value="InterPro"/>
</dbReference>
<organism evidence="2 3">
    <name type="scientific">Austropuccinia psidii MF-1</name>
    <dbReference type="NCBI Taxonomy" id="1389203"/>
    <lineage>
        <taxon>Eukaryota</taxon>
        <taxon>Fungi</taxon>
        <taxon>Dikarya</taxon>
        <taxon>Basidiomycota</taxon>
        <taxon>Pucciniomycotina</taxon>
        <taxon>Pucciniomycetes</taxon>
        <taxon>Pucciniales</taxon>
        <taxon>Sphaerophragmiaceae</taxon>
        <taxon>Austropuccinia</taxon>
    </lineage>
</organism>
<dbReference type="InterPro" id="IPR017853">
    <property type="entry name" value="GH"/>
</dbReference>
<sequence length="323" mass="35471">MDSEAMLSFLQLFCQAIDNDKIISAAVTNYTFVNKEGNRMTNVIGFAQVLDYIFIMNYDVWGSSSTPGPNAPFLNIFQDSNRPGPNMVNAISTWTESGFPSKKIIMGLSAYGYINHASATLLIHRKRAASDGSGGLKYNHYCFQSQILSKKRQELCFSSIGNCFQNRLNNIISVTNCTTQGTYNISLNTTLSLPSNNTNLPSTSVIQRATQSGAGNGNIHSYAGSQISLNDPFKWGALRKNISDPRGDYIYANGYIIAWDSCSSTHYAYCANMNTVVTYDDWNSTGIKAAYSLKEGISGVGFWEITGDRNSELVNSARKNLGL</sequence>
<dbReference type="InterPro" id="IPR029070">
    <property type="entry name" value="Chitinase_insertion_sf"/>
</dbReference>
<dbReference type="AlphaFoldDB" id="A0A9Q3D036"/>
<evidence type="ECO:0000259" key="1">
    <source>
        <dbReference type="PROSITE" id="PS51910"/>
    </source>
</evidence>
<dbReference type="InterPro" id="IPR050314">
    <property type="entry name" value="Glycosyl_Hydrlase_18"/>
</dbReference>
<feature type="domain" description="GH18" evidence="1">
    <location>
        <begin position="1"/>
        <end position="323"/>
    </location>
</feature>
<dbReference type="Pfam" id="PF00704">
    <property type="entry name" value="Glyco_hydro_18"/>
    <property type="match status" value="1"/>
</dbReference>
<dbReference type="GO" id="GO:0006032">
    <property type="term" value="P:chitin catabolic process"/>
    <property type="evidence" value="ECO:0007669"/>
    <property type="project" value="TreeGrafter"/>
</dbReference>
<dbReference type="GO" id="GO:0004568">
    <property type="term" value="F:chitinase activity"/>
    <property type="evidence" value="ECO:0007669"/>
    <property type="project" value="TreeGrafter"/>
</dbReference>
<evidence type="ECO:0000313" key="3">
    <source>
        <dbReference type="Proteomes" id="UP000765509"/>
    </source>
</evidence>
<dbReference type="OrthoDB" id="73875at2759"/>
<dbReference type="InterPro" id="IPR001223">
    <property type="entry name" value="Glyco_hydro18_cat"/>
</dbReference>
<dbReference type="GO" id="GO:0008061">
    <property type="term" value="F:chitin binding"/>
    <property type="evidence" value="ECO:0007669"/>
    <property type="project" value="TreeGrafter"/>
</dbReference>
<gene>
    <name evidence="2" type="ORF">O181_032772</name>
</gene>
<comment type="caution">
    <text evidence="2">The sequence shown here is derived from an EMBL/GenBank/DDBJ whole genome shotgun (WGS) entry which is preliminary data.</text>
</comment>
<dbReference type="Proteomes" id="UP000765509">
    <property type="component" value="Unassembled WGS sequence"/>
</dbReference>
<dbReference type="PANTHER" id="PTHR11177">
    <property type="entry name" value="CHITINASE"/>
    <property type="match status" value="1"/>
</dbReference>
<dbReference type="SUPFAM" id="SSF51445">
    <property type="entry name" value="(Trans)glycosidases"/>
    <property type="match status" value="1"/>
</dbReference>
<keyword evidence="3" id="KW-1185">Reference proteome</keyword>
<dbReference type="GO" id="GO:0005576">
    <property type="term" value="C:extracellular region"/>
    <property type="evidence" value="ECO:0007669"/>
    <property type="project" value="TreeGrafter"/>
</dbReference>
<dbReference type="PANTHER" id="PTHR11177:SF317">
    <property type="entry name" value="CHITINASE 12-RELATED"/>
    <property type="match status" value="1"/>
</dbReference>
<dbReference type="Gene3D" id="3.20.20.80">
    <property type="entry name" value="Glycosidases"/>
    <property type="match status" value="2"/>
</dbReference>
<dbReference type="PROSITE" id="PS51910">
    <property type="entry name" value="GH18_2"/>
    <property type="match status" value="1"/>
</dbReference>